<dbReference type="Proteomes" id="UP000713479">
    <property type="component" value="Unassembled WGS sequence"/>
</dbReference>
<evidence type="ECO:0000313" key="2">
    <source>
        <dbReference type="EMBL" id="MBE6510932.1"/>
    </source>
</evidence>
<feature type="transmembrane region" description="Helical" evidence="1">
    <location>
        <begin position="106"/>
        <end position="125"/>
    </location>
</feature>
<gene>
    <name evidence="2" type="ORF">E7Z74_06665</name>
</gene>
<dbReference type="EMBL" id="SUTF01000007">
    <property type="protein sequence ID" value="MBE6510932.1"/>
    <property type="molecule type" value="Genomic_DNA"/>
</dbReference>
<keyword evidence="1" id="KW-1133">Transmembrane helix</keyword>
<reference evidence="2" key="1">
    <citation type="submission" date="2019-04" db="EMBL/GenBank/DDBJ databases">
        <title>Evolution of Biomass-Degrading Anaerobic Consortia Revealed by Metagenomics.</title>
        <authorList>
            <person name="Peng X."/>
        </authorList>
    </citation>
    <scope>NUCLEOTIDE SEQUENCE</scope>
    <source>
        <strain evidence="2">SIG13</strain>
    </source>
</reference>
<feature type="transmembrane region" description="Helical" evidence="1">
    <location>
        <begin position="131"/>
        <end position="153"/>
    </location>
</feature>
<keyword evidence="1" id="KW-0812">Transmembrane</keyword>
<evidence type="ECO:0000313" key="3">
    <source>
        <dbReference type="Proteomes" id="UP000713479"/>
    </source>
</evidence>
<feature type="transmembrane region" description="Helical" evidence="1">
    <location>
        <begin position="45"/>
        <end position="66"/>
    </location>
</feature>
<evidence type="ECO:0000256" key="1">
    <source>
        <dbReference type="SAM" id="Phobius"/>
    </source>
</evidence>
<accession>A0A8T3VID7</accession>
<name>A0A8T3VID7_9EURY</name>
<proteinExistence type="predicted"/>
<sequence length="315" mass="35652">MGNSKIVNLLFYWRENNRYLFSRTKFLTLAVFAVSFIFTLNDLSFFFSIIYSLSVSLIVFIAGFAVHKIVDIDAGFYEGNLGDDIRHFLLFWNDGYRKFRLSKTKLLTVSLVIIGLIRGIASYFAGEGSLIALGNILVLVVFAIIAFVIGAVIHQLTGHDHSRYAQKDVDVSKSTKLPKTNENTSPIFVDYLKSADELKREFDESESKARDLINAKFEPPQITNDKFMAVVDNSRRIFDEQYSGLLNLINYSKSDSAKIEGEITSRMDNLKSITDKLNDLSDELVISMSKSKDGDIHNVLNDVETLIDSINDYDE</sequence>
<dbReference type="AlphaFoldDB" id="A0A8T3VID7"/>
<comment type="caution">
    <text evidence="2">The sequence shown here is derived from an EMBL/GenBank/DDBJ whole genome shotgun (WGS) entry which is preliminary data.</text>
</comment>
<protein>
    <submittedName>
        <fullName evidence="2">Uncharacterized protein</fullName>
    </submittedName>
</protein>
<keyword evidence="1" id="KW-0472">Membrane</keyword>
<feature type="transmembrane region" description="Helical" evidence="1">
    <location>
        <begin position="20"/>
        <end position="39"/>
    </location>
</feature>
<organism evidence="2 3">
    <name type="scientific">Methanobrevibacter millerae</name>
    <dbReference type="NCBI Taxonomy" id="230361"/>
    <lineage>
        <taxon>Archaea</taxon>
        <taxon>Methanobacteriati</taxon>
        <taxon>Methanobacteriota</taxon>
        <taxon>Methanomada group</taxon>
        <taxon>Methanobacteria</taxon>
        <taxon>Methanobacteriales</taxon>
        <taxon>Methanobacteriaceae</taxon>
        <taxon>Methanobrevibacter</taxon>
    </lineage>
</organism>